<dbReference type="AlphaFoldDB" id="A0A0E0D1S1"/>
<evidence type="ECO:0000313" key="3">
    <source>
        <dbReference type="Proteomes" id="UP000008021"/>
    </source>
</evidence>
<dbReference type="Gramene" id="OMERI03G18620.1">
    <property type="protein sequence ID" value="OMERI03G18620.1"/>
    <property type="gene ID" value="OMERI03G18620"/>
</dbReference>
<name>A0A0E0D1S1_9ORYZ</name>
<protein>
    <submittedName>
        <fullName evidence="2">Uncharacterized protein</fullName>
    </submittedName>
</protein>
<evidence type="ECO:0000313" key="2">
    <source>
        <dbReference type="EnsemblPlants" id="OMERI03G18620.1"/>
    </source>
</evidence>
<dbReference type="HOGENOM" id="CLU_1811179_0_0_1"/>
<organism evidence="2">
    <name type="scientific">Oryza meridionalis</name>
    <dbReference type="NCBI Taxonomy" id="40149"/>
    <lineage>
        <taxon>Eukaryota</taxon>
        <taxon>Viridiplantae</taxon>
        <taxon>Streptophyta</taxon>
        <taxon>Embryophyta</taxon>
        <taxon>Tracheophyta</taxon>
        <taxon>Spermatophyta</taxon>
        <taxon>Magnoliopsida</taxon>
        <taxon>Liliopsida</taxon>
        <taxon>Poales</taxon>
        <taxon>Poaceae</taxon>
        <taxon>BOP clade</taxon>
        <taxon>Oryzoideae</taxon>
        <taxon>Oryzeae</taxon>
        <taxon>Oryzinae</taxon>
        <taxon>Oryza</taxon>
    </lineage>
</organism>
<reference evidence="2" key="1">
    <citation type="submission" date="2015-04" db="UniProtKB">
        <authorList>
            <consortium name="EnsemblPlants"/>
        </authorList>
    </citation>
    <scope>IDENTIFICATION</scope>
</reference>
<feature type="region of interest" description="Disordered" evidence="1">
    <location>
        <begin position="90"/>
        <end position="113"/>
    </location>
</feature>
<dbReference type="Proteomes" id="UP000008021">
    <property type="component" value="Chromosome 3"/>
</dbReference>
<reference evidence="2" key="2">
    <citation type="submission" date="2018-05" db="EMBL/GenBank/DDBJ databases">
        <title>OmerRS3 (Oryza meridionalis Reference Sequence Version 3).</title>
        <authorList>
            <person name="Zhang J."/>
            <person name="Kudrna D."/>
            <person name="Lee S."/>
            <person name="Talag J."/>
            <person name="Welchert J."/>
            <person name="Wing R.A."/>
        </authorList>
    </citation>
    <scope>NUCLEOTIDE SEQUENCE [LARGE SCALE GENOMIC DNA]</scope>
    <source>
        <strain evidence="2">cv. OR44</strain>
    </source>
</reference>
<sequence length="143" mass="15367">SDQSLPSIRAHDSTREDFAQHPKTSLLLLLLSASSRELLPAWAAAESSPEPLPTLTSSAVAAGSYFFPIAAAGADLGPISRWILLLPHRRSRSRPRPHQPPPPPPTSSSSAATAGAFHCREILQRGKKLASCNSHEQTKLEYA</sequence>
<proteinExistence type="predicted"/>
<evidence type="ECO:0000256" key="1">
    <source>
        <dbReference type="SAM" id="MobiDB-lite"/>
    </source>
</evidence>
<accession>A0A0E0D1S1</accession>
<dbReference type="EnsemblPlants" id="OMERI03G18620.1">
    <property type="protein sequence ID" value="OMERI03G18620.1"/>
    <property type="gene ID" value="OMERI03G18620"/>
</dbReference>
<keyword evidence="3" id="KW-1185">Reference proteome</keyword>